<feature type="domain" description="DUF6534" evidence="2">
    <location>
        <begin position="173"/>
        <end position="260"/>
    </location>
</feature>
<dbReference type="Proteomes" id="UP000308652">
    <property type="component" value="Unassembled WGS sequence"/>
</dbReference>
<keyword evidence="1" id="KW-1133">Transmembrane helix</keyword>
<accession>A0A5C3LUN3</accession>
<feature type="transmembrane region" description="Helical" evidence="1">
    <location>
        <begin position="53"/>
        <end position="71"/>
    </location>
</feature>
<dbReference type="PANTHER" id="PTHR40465">
    <property type="entry name" value="CHROMOSOME 1, WHOLE GENOME SHOTGUN SEQUENCE"/>
    <property type="match status" value="1"/>
</dbReference>
<feature type="transmembrane region" description="Helical" evidence="1">
    <location>
        <begin position="208"/>
        <end position="228"/>
    </location>
</feature>
<dbReference type="Pfam" id="PF20152">
    <property type="entry name" value="DUF6534"/>
    <property type="match status" value="1"/>
</dbReference>
<feature type="transmembrane region" description="Helical" evidence="1">
    <location>
        <begin position="234"/>
        <end position="252"/>
    </location>
</feature>
<evidence type="ECO:0000256" key="1">
    <source>
        <dbReference type="SAM" id="Phobius"/>
    </source>
</evidence>
<dbReference type="PANTHER" id="PTHR40465:SF1">
    <property type="entry name" value="DUF6534 DOMAIN-CONTAINING PROTEIN"/>
    <property type="match status" value="1"/>
</dbReference>
<evidence type="ECO:0000313" key="4">
    <source>
        <dbReference type="Proteomes" id="UP000308652"/>
    </source>
</evidence>
<evidence type="ECO:0000313" key="3">
    <source>
        <dbReference type="EMBL" id="TFK32451.1"/>
    </source>
</evidence>
<keyword evidence="4" id="KW-1185">Reference proteome</keyword>
<gene>
    <name evidence="3" type="ORF">BDQ12DRAFT_692455</name>
</gene>
<dbReference type="OrthoDB" id="3231781at2759"/>
<keyword evidence="1" id="KW-0472">Membrane</keyword>
<protein>
    <recommendedName>
        <fullName evidence="2">DUF6534 domain-containing protein</fullName>
    </recommendedName>
</protein>
<organism evidence="3 4">
    <name type="scientific">Crucibulum laeve</name>
    <dbReference type="NCBI Taxonomy" id="68775"/>
    <lineage>
        <taxon>Eukaryota</taxon>
        <taxon>Fungi</taxon>
        <taxon>Dikarya</taxon>
        <taxon>Basidiomycota</taxon>
        <taxon>Agaricomycotina</taxon>
        <taxon>Agaricomycetes</taxon>
        <taxon>Agaricomycetidae</taxon>
        <taxon>Agaricales</taxon>
        <taxon>Agaricineae</taxon>
        <taxon>Nidulariaceae</taxon>
        <taxon>Crucibulum</taxon>
    </lineage>
</organism>
<sequence>MSTLPGMVHVDLGDSIGALEIGCLISVFFFGIETLQTHQYYRRFPEDRWMFKLLVTSVWLLELGHTIGVTFEVYRATITLFGQPQKLITFPALGAVTAISGIITFLVELFFSLRVFKVLPIPYRYIGMGCALVAFVRVIGSVFLAYQAITGTNIAIYRVQWKWLITSLLAGGAVIDVTIAASMLYYLIKKRLHALNRVNRVIDRLAAITIRTGLVTSIAAVVLLISFLMMPQNMVWLAIYTILARLYSNTLLSSLNARHRLRNDITNSSVEVYSKGKTIRRDTMDPTSRHGAISIEMKTTTETVGDDGKGYLHGMEDNVALEPPRNNKRSYRIDDGVV</sequence>
<feature type="transmembrane region" description="Helical" evidence="1">
    <location>
        <begin position="91"/>
        <end position="113"/>
    </location>
</feature>
<keyword evidence="1" id="KW-0812">Transmembrane</keyword>
<dbReference type="InterPro" id="IPR045339">
    <property type="entry name" value="DUF6534"/>
</dbReference>
<name>A0A5C3LUN3_9AGAR</name>
<reference evidence="3 4" key="1">
    <citation type="journal article" date="2019" name="Nat. Ecol. Evol.">
        <title>Megaphylogeny resolves global patterns of mushroom evolution.</title>
        <authorList>
            <person name="Varga T."/>
            <person name="Krizsan K."/>
            <person name="Foldi C."/>
            <person name="Dima B."/>
            <person name="Sanchez-Garcia M."/>
            <person name="Sanchez-Ramirez S."/>
            <person name="Szollosi G.J."/>
            <person name="Szarkandi J.G."/>
            <person name="Papp V."/>
            <person name="Albert L."/>
            <person name="Andreopoulos W."/>
            <person name="Angelini C."/>
            <person name="Antonin V."/>
            <person name="Barry K.W."/>
            <person name="Bougher N.L."/>
            <person name="Buchanan P."/>
            <person name="Buyck B."/>
            <person name="Bense V."/>
            <person name="Catcheside P."/>
            <person name="Chovatia M."/>
            <person name="Cooper J."/>
            <person name="Damon W."/>
            <person name="Desjardin D."/>
            <person name="Finy P."/>
            <person name="Geml J."/>
            <person name="Haridas S."/>
            <person name="Hughes K."/>
            <person name="Justo A."/>
            <person name="Karasinski D."/>
            <person name="Kautmanova I."/>
            <person name="Kiss B."/>
            <person name="Kocsube S."/>
            <person name="Kotiranta H."/>
            <person name="LaButti K.M."/>
            <person name="Lechner B.E."/>
            <person name="Liimatainen K."/>
            <person name="Lipzen A."/>
            <person name="Lukacs Z."/>
            <person name="Mihaltcheva S."/>
            <person name="Morgado L.N."/>
            <person name="Niskanen T."/>
            <person name="Noordeloos M.E."/>
            <person name="Ohm R.A."/>
            <person name="Ortiz-Santana B."/>
            <person name="Ovrebo C."/>
            <person name="Racz N."/>
            <person name="Riley R."/>
            <person name="Savchenko A."/>
            <person name="Shiryaev A."/>
            <person name="Soop K."/>
            <person name="Spirin V."/>
            <person name="Szebenyi C."/>
            <person name="Tomsovsky M."/>
            <person name="Tulloss R.E."/>
            <person name="Uehling J."/>
            <person name="Grigoriev I.V."/>
            <person name="Vagvolgyi C."/>
            <person name="Papp T."/>
            <person name="Martin F.M."/>
            <person name="Miettinen O."/>
            <person name="Hibbett D.S."/>
            <person name="Nagy L.G."/>
        </authorList>
    </citation>
    <scope>NUCLEOTIDE SEQUENCE [LARGE SCALE GENOMIC DNA]</scope>
    <source>
        <strain evidence="3 4">CBS 166.37</strain>
    </source>
</reference>
<evidence type="ECO:0000259" key="2">
    <source>
        <dbReference type="Pfam" id="PF20152"/>
    </source>
</evidence>
<feature type="transmembrane region" description="Helical" evidence="1">
    <location>
        <begin position="125"/>
        <end position="149"/>
    </location>
</feature>
<dbReference type="STRING" id="68775.A0A5C3LUN3"/>
<feature type="transmembrane region" description="Helical" evidence="1">
    <location>
        <begin position="12"/>
        <end position="32"/>
    </location>
</feature>
<dbReference type="AlphaFoldDB" id="A0A5C3LUN3"/>
<dbReference type="EMBL" id="ML213674">
    <property type="protein sequence ID" value="TFK32451.1"/>
    <property type="molecule type" value="Genomic_DNA"/>
</dbReference>
<proteinExistence type="predicted"/>
<feature type="transmembrane region" description="Helical" evidence="1">
    <location>
        <begin position="161"/>
        <end position="187"/>
    </location>
</feature>